<evidence type="ECO:0000256" key="2">
    <source>
        <dbReference type="PROSITE-ProRule" id="PRU00169"/>
    </source>
</evidence>
<organism evidence="4 5">
    <name type="scientific">Mycolicibacterium vulneris</name>
    <dbReference type="NCBI Taxonomy" id="547163"/>
    <lineage>
        <taxon>Bacteria</taxon>
        <taxon>Bacillati</taxon>
        <taxon>Actinomycetota</taxon>
        <taxon>Actinomycetes</taxon>
        <taxon>Mycobacteriales</taxon>
        <taxon>Mycobacteriaceae</taxon>
        <taxon>Mycolicibacterium</taxon>
    </lineage>
</organism>
<dbReference type="SMART" id="SM00331">
    <property type="entry name" value="PP2C_SIG"/>
    <property type="match status" value="1"/>
</dbReference>
<dbReference type="GO" id="GO:0000160">
    <property type="term" value="P:phosphorelay signal transduction system"/>
    <property type="evidence" value="ECO:0007669"/>
    <property type="project" value="InterPro"/>
</dbReference>
<protein>
    <submittedName>
        <fullName evidence="4">Fused response regulator/phosphatase</fullName>
    </submittedName>
</protein>
<dbReference type="PANTHER" id="PTHR43156">
    <property type="entry name" value="STAGE II SPORULATION PROTEIN E-RELATED"/>
    <property type="match status" value="1"/>
</dbReference>
<dbReference type="InterPro" id="IPR036457">
    <property type="entry name" value="PPM-type-like_dom_sf"/>
</dbReference>
<name>A0A1X2L133_9MYCO</name>
<dbReference type="InterPro" id="IPR011006">
    <property type="entry name" value="CheY-like_superfamily"/>
</dbReference>
<comment type="caution">
    <text evidence="4">The sequence shown here is derived from an EMBL/GenBank/DDBJ whole genome shotgun (WGS) entry which is preliminary data.</text>
</comment>
<evidence type="ECO:0000313" key="4">
    <source>
        <dbReference type="EMBL" id="OSC27684.1"/>
    </source>
</evidence>
<dbReference type="Pfam" id="PF07228">
    <property type="entry name" value="SpoIIE"/>
    <property type="match status" value="1"/>
</dbReference>
<gene>
    <name evidence="4" type="ORF">B8W69_13470</name>
</gene>
<dbReference type="SUPFAM" id="SSF52172">
    <property type="entry name" value="CheY-like"/>
    <property type="match status" value="1"/>
</dbReference>
<keyword evidence="5" id="KW-1185">Reference proteome</keyword>
<dbReference type="GO" id="GO:0016791">
    <property type="term" value="F:phosphatase activity"/>
    <property type="evidence" value="ECO:0007669"/>
    <property type="project" value="TreeGrafter"/>
</dbReference>
<dbReference type="InterPro" id="IPR001789">
    <property type="entry name" value="Sig_transdc_resp-reg_receiver"/>
</dbReference>
<dbReference type="InterPro" id="IPR052016">
    <property type="entry name" value="Bact_Sigma-Reg"/>
</dbReference>
<dbReference type="Proteomes" id="UP000242320">
    <property type="component" value="Unassembled WGS sequence"/>
</dbReference>
<proteinExistence type="predicted"/>
<feature type="domain" description="Response regulatory" evidence="3">
    <location>
        <begin position="17"/>
        <end position="133"/>
    </location>
</feature>
<accession>A0A1X2L133</accession>
<dbReference type="Gene3D" id="3.40.50.2300">
    <property type="match status" value="1"/>
</dbReference>
<evidence type="ECO:0000313" key="5">
    <source>
        <dbReference type="Proteomes" id="UP000242320"/>
    </source>
</evidence>
<feature type="modified residue" description="4-aspartylphosphate" evidence="2">
    <location>
        <position position="68"/>
    </location>
</feature>
<dbReference type="SMART" id="SM00448">
    <property type="entry name" value="REC"/>
    <property type="match status" value="1"/>
</dbReference>
<dbReference type="PROSITE" id="PS50110">
    <property type="entry name" value="RESPONSE_REGULATORY"/>
    <property type="match status" value="1"/>
</dbReference>
<dbReference type="SUPFAM" id="SSF81606">
    <property type="entry name" value="PP2C-like"/>
    <property type="match status" value="1"/>
</dbReference>
<dbReference type="Gene3D" id="3.60.40.10">
    <property type="entry name" value="PPM-type phosphatase domain"/>
    <property type="match status" value="1"/>
</dbReference>
<evidence type="ECO:0000259" key="3">
    <source>
        <dbReference type="PROSITE" id="PS50110"/>
    </source>
</evidence>
<dbReference type="AlphaFoldDB" id="A0A1X2L133"/>
<dbReference type="InterPro" id="IPR001932">
    <property type="entry name" value="PPM-type_phosphatase-like_dom"/>
</dbReference>
<dbReference type="Pfam" id="PF00072">
    <property type="entry name" value="Response_reg"/>
    <property type="match status" value="1"/>
</dbReference>
<keyword evidence="2" id="KW-0597">Phosphoprotein</keyword>
<evidence type="ECO:0000256" key="1">
    <source>
        <dbReference type="ARBA" id="ARBA00022801"/>
    </source>
</evidence>
<keyword evidence="1" id="KW-0378">Hydrolase</keyword>
<dbReference type="CDD" id="cd00156">
    <property type="entry name" value="REC"/>
    <property type="match status" value="1"/>
</dbReference>
<dbReference type="PANTHER" id="PTHR43156:SF2">
    <property type="entry name" value="STAGE II SPORULATION PROTEIN E"/>
    <property type="match status" value="1"/>
</dbReference>
<sequence>MITTPAPVTPASWQSLSLLLVEDDRADAVLVEDLITDAVTDIRVVWAKSMAHAERELESARPDCVLLDLHLPDASGIDALNRIANLDATVPIVVLTGLNDEYFGASAVAAGAQDYLVKGRVEPEMLRRALLYAIERKRAELIAADLHATQLRARENALLERGLLPSPLLLDNPGVDIVARYRPTREDALLCGDFYDVVQTPDRIVHVLIGDVAGHGPHEAALGAALRIAFRAFTFAGVHGVELMRQLERVLYSERTDTGIFATVLSLEISPDSPRVGVIRAGHPPMLVQAGGTVEWLEPAGGPALGLHAGDWPSEELELPAGHALLLLTDGLFEGYSGEGTQRLGEDGLLALARAHADQPGPAFVDALINGAQELAQPRGGLTDDIAVLRVERITT</sequence>
<reference evidence="4 5" key="1">
    <citation type="submission" date="2017-04" db="EMBL/GenBank/DDBJ databases">
        <title>The new phylogeny of genus Mycobacterium.</title>
        <authorList>
            <person name="Tortoli E."/>
            <person name="Trovato A."/>
            <person name="Cirillo D.M."/>
        </authorList>
    </citation>
    <scope>NUCLEOTIDE SEQUENCE [LARGE SCALE GENOMIC DNA]</scope>
    <source>
        <strain evidence="4 5">DSM 45247</strain>
    </source>
</reference>
<dbReference type="EMBL" id="NCXM01000012">
    <property type="protein sequence ID" value="OSC27684.1"/>
    <property type="molecule type" value="Genomic_DNA"/>
</dbReference>